<dbReference type="Gene3D" id="1.10.20.10">
    <property type="entry name" value="Histone, subunit A"/>
    <property type="match status" value="1"/>
</dbReference>
<feature type="compositionally biased region" description="Polar residues" evidence="5">
    <location>
        <begin position="120"/>
        <end position="130"/>
    </location>
</feature>
<evidence type="ECO:0000256" key="4">
    <source>
        <dbReference type="ARBA" id="ARBA00023242"/>
    </source>
</evidence>
<keyword evidence="4" id="KW-0539">Nucleus</keyword>
<protein>
    <recommendedName>
        <fullName evidence="6">CENP-T/Histone H4 histone fold domain-containing protein</fullName>
    </recommendedName>
</protein>
<dbReference type="InterPro" id="IPR035425">
    <property type="entry name" value="CENP-T/H4_C"/>
</dbReference>
<dbReference type="GO" id="GO:0005634">
    <property type="term" value="C:nucleus"/>
    <property type="evidence" value="ECO:0007669"/>
    <property type="project" value="UniProtKB-SubCell"/>
</dbReference>
<dbReference type="GO" id="GO:0005694">
    <property type="term" value="C:chromosome"/>
    <property type="evidence" value="ECO:0007669"/>
    <property type="project" value="UniProtKB-SubCell"/>
</dbReference>
<feature type="compositionally biased region" description="Basic and acidic residues" evidence="5">
    <location>
        <begin position="694"/>
        <end position="728"/>
    </location>
</feature>
<accession>A0A1E4RBI2</accession>
<feature type="compositionally biased region" description="Polar residues" evidence="5">
    <location>
        <begin position="486"/>
        <end position="495"/>
    </location>
</feature>
<keyword evidence="3" id="KW-0158">Chromosome</keyword>
<feature type="region of interest" description="Disordered" evidence="5">
    <location>
        <begin position="331"/>
        <end position="367"/>
    </location>
</feature>
<dbReference type="RefSeq" id="XP_020073691.1">
    <property type="nucleotide sequence ID" value="XM_020221979.1"/>
</dbReference>
<evidence type="ECO:0000256" key="2">
    <source>
        <dbReference type="ARBA" id="ARBA00004286"/>
    </source>
</evidence>
<evidence type="ECO:0000313" key="8">
    <source>
        <dbReference type="Proteomes" id="UP000095085"/>
    </source>
</evidence>
<evidence type="ECO:0000256" key="1">
    <source>
        <dbReference type="ARBA" id="ARBA00004123"/>
    </source>
</evidence>
<feature type="region of interest" description="Disordered" evidence="5">
    <location>
        <begin position="70"/>
        <end position="133"/>
    </location>
</feature>
<dbReference type="Pfam" id="PF15511">
    <property type="entry name" value="CENP-T_C"/>
    <property type="match status" value="1"/>
</dbReference>
<evidence type="ECO:0000256" key="5">
    <source>
        <dbReference type="SAM" id="MobiDB-lite"/>
    </source>
</evidence>
<proteinExistence type="predicted"/>
<sequence>MDLTNLVHQKLLSPTRSRTEPSTPLRKVIRTDETLINIPMSDSRLRGRTRTSDIHLPPQELPDIIAALNRSGRSQSRLRLRPRSRSRPRTPEAETPIRRSHRRSSDHYVSRSIRRRRSSTGMLQEQQPSYDPNYGGSITIGYLRALCKVLIEEQNRQAKEKQPSPPDNSKEYKEKRHLYPNIPSQNNDRFHSDNIPQEFDHSLPLPSDEVLGSPINHHRIVDDLNGNTDGAVTNKKLEDPLLLGIMTPRESGFLEDQEYPRQRPGFKSYLERIIESQRKRKNRKTTLTINFTVDKSPESIGRSEIQTKGATDRENEDSTGFIIKDLTELEESEKTRRNSSTVNLGVVTPPDASKEISNFTHETPEQNTLGYLQEPKSAEVESELNDVHESQGKEVIASEPDQFNIEQPQLENDEHYQDDMNNINNVEMMSPESPNTNLSLKQSLAEDRESVQMTPQFHQSFEQIDIGDLQYNDYSNSQYSPSKIVTPSNAGTDYPNQDDHAIQTDSPEGMIREQYMLGSDDLEETQRDFLEEHESRVKEAKGDVFTSTNKKTPTSAKEGSKKITVQKVPLATASHIPIRMVKDLVKTISTTSFSQNPGPPRKKKKLEQIPTTTQQTLKELSEDFLQNIVSDLEAFAVHRKSKRIGLKDVLLFLNRVKDSEEDNCSEVENISKLAQRFLPLESLILLDNSLADSMEPKNHSSGRKKDSEKSEVKGEKSSEESIRTETRHLGGFSDSEEN</sequence>
<dbReference type="GO" id="GO:0046982">
    <property type="term" value="F:protein heterodimerization activity"/>
    <property type="evidence" value="ECO:0007669"/>
    <property type="project" value="InterPro"/>
</dbReference>
<evidence type="ECO:0000259" key="6">
    <source>
        <dbReference type="Pfam" id="PF15511"/>
    </source>
</evidence>
<feature type="domain" description="CENP-T/Histone H4 histone fold" evidence="6">
    <location>
        <begin position="576"/>
        <end position="684"/>
    </location>
</feature>
<feature type="compositionally biased region" description="Polar residues" evidence="5">
    <location>
        <begin position="355"/>
        <end position="367"/>
    </location>
</feature>
<dbReference type="GeneID" id="30996528"/>
<dbReference type="EMBL" id="KV454547">
    <property type="protein sequence ID" value="ODV64624.1"/>
    <property type="molecule type" value="Genomic_DNA"/>
</dbReference>
<gene>
    <name evidence="7" type="ORF">HYPBUDRAFT_154263</name>
</gene>
<feature type="compositionally biased region" description="Polar residues" evidence="5">
    <location>
        <begin position="545"/>
        <end position="557"/>
    </location>
</feature>
<dbReference type="SUPFAM" id="SSF47113">
    <property type="entry name" value="Histone-fold"/>
    <property type="match status" value="1"/>
</dbReference>
<feature type="region of interest" description="Disordered" evidence="5">
    <location>
        <begin position="486"/>
        <end position="508"/>
    </location>
</feature>
<name>A0A1E4RBI2_9ASCO</name>
<dbReference type="STRING" id="984485.A0A1E4RBI2"/>
<feature type="region of interest" description="Disordered" evidence="5">
    <location>
        <begin position="691"/>
        <end position="738"/>
    </location>
</feature>
<feature type="region of interest" description="Disordered" evidence="5">
    <location>
        <begin position="535"/>
        <end position="560"/>
    </location>
</feature>
<evidence type="ECO:0000313" key="7">
    <source>
        <dbReference type="EMBL" id="ODV64624.1"/>
    </source>
</evidence>
<dbReference type="OrthoDB" id="4077024at2759"/>
<dbReference type="CDD" id="cd22920">
    <property type="entry name" value="HFD_CENP-T"/>
    <property type="match status" value="1"/>
</dbReference>
<keyword evidence="8" id="KW-1185">Reference proteome</keyword>
<reference evidence="8" key="1">
    <citation type="submission" date="2016-05" db="EMBL/GenBank/DDBJ databases">
        <title>Comparative genomics of biotechnologically important yeasts.</title>
        <authorList>
            <consortium name="DOE Joint Genome Institute"/>
            <person name="Riley R."/>
            <person name="Haridas S."/>
            <person name="Wolfe K.H."/>
            <person name="Lopes M.R."/>
            <person name="Hittinger C.T."/>
            <person name="Goker M."/>
            <person name="Salamov A."/>
            <person name="Wisecaver J."/>
            <person name="Long T.M."/>
            <person name="Aerts A.L."/>
            <person name="Barry K."/>
            <person name="Choi C."/>
            <person name="Clum A."/>
            <person name="Coughlan A.Y."/>
            <person name="Deshpande S."/>
            <person name="Douglass A.P."/>
            <person name="Hanson S.J."/>
            <person name="Klenk H.-P."/>
            <person name="Labutti K."/>
            <person name="Lapidus A."/>
            <person name="Lindquist E."/>
            <person name="Lipzen A."/>
            <person name="Meier-Kolthoff J.P."/>
            <person name="Ohm R.A."/>
            <person name="Otillar R.P."/>
            <person name="Pangilinan J."/>
            <person name="Peng Y."/>
            <person name="Rokas A."/>
            <person name="Rosa C.A."/>
            <person name="Scheuner C."/>
            <person name="Sibirny A.A."/>
            <person name="Slot J.C."/>
            <person name="Stielow J.B."/>
            <person name="Sun H."/>
            <person name="Kurtzman C.P."/>
            <person name="Blackwell M."/>
            <person name="Grigoriev I.V."/>
            <person name="Jeffries T.W."/>
        </authorList>
    </citation>
    <scope>NUCLEOTIDE SEQUENCE [LARGE SCALE GENOMIC DNA]</scope>
    <source>
        <strain evidence="8">NRRL Y-1933</strain>
    </source>
</reference>
<comment type="subcellular location">
    <subcellularLocation>
        <location evidence="2">Chromosome</location>
    </subcellularLocation>
    <subcellularLocation>
        <location evidence="1">Nucleus</location>
    </subcellularLocation>
</comment>
<feature type="compositionally biased region" description="Basic and acidic residues" evidence="5">
    <location>
        <begin position="89"/>
        <end position="109"/>
    </location>
</feature>
<organism evidence="7 8">
    <name type="scientific">Hyphopichia burtonii NRRL Y-1933</name>
    <dbReference type="NCBI Taxonomy" id="984485"/>
    <lineage>
        <taxon>Eukaryota</taxon>
        <taxon>Fungi</taxon>
        <taxon>Dikarya</taxon>
        <taxon>Ascomycota</taxon>
        <taxon>Saccharomycotina</taxon>
        <taxon>Pichiomycetes</taxon>
        <taxon>Debaryomycetaceae</taxon>
        <taxon>Hyphopichia</taxon>
    </lineage>
</organism>
<dbReference type="AlphaFoldDB" id="A0A1E4RBI2"/>
<dbReference type="Proteomes" id="UP000095085">
    <property type="component" value="Unassembled WGS sequence"/>
</dbReference>
<dbReference type="InterPro" id="IPR009072">
    <property type="entry name" value="Histone-fold"/>
</dbReference>
<feature type="compositionally biased region" description="Basic residues" evidence="5">
    <location>
        <begin position="76"/>
        <end position="88"/>
    </location>
</feature>
<evidence type="ECO:0000256" key="3">
    <source>
        <dbReference type="ARBA" id="ARBA00022454"/>
    </source>
</evidence>